<accession>A0A225X3U8</accession>
<sequence length="139" mass="16354">MQKRIKQMERIVYALLWQIWNQVVHQGKAGTARQQLENSVQYRIWQIWNRVVHQGKAGTARQQLENMWAQGIKQLRAFARRERNNPSSKLYGIRLKLSLDSFETMGIEAEATDPPPTSRRKCPRPALVKRTRQFQEAII</sequence>
<comment type="caution">
    <text evidence="1">The sequence shown here is derived from an EMBL/GenBank/DDBJ whole genome shotgun (WGS) entry which is preliminary data.</text>
</comment>
<evidence type="ECO:0008006" key="3">
    <source>
        <dbReference type="Google" id="ProtNLM"/>
    </source>
</evidence>
<proteinExistence type="predicted"/>
<protein>
    <recommendedName>
        <fullName evidence="3">RxLR effector protein</fullName>
    </recommendedName>
</protein>
<dbReference type="Proteomes" id="UP000198211">
    <property type="component" value="Unassembled WGS sequence"/>
</dbReference>
<dbReference type="AlphaFoldDB" id="A0A225X3U8"/>
<dbReference type="EMBL" id="NBNE01000032">
    <property type="protein sequence ID" value="OWZ24027.1"/>
    <property type="molecule type" value="Genomic_DNA"/>
</dbReference>
<keyword evidence="2" id="KW-1185">Reference proteome</keyword>
<gene>
    <name evidence="1" type="ORF">PHMEG_0001010</name>
</gene>
<reference evidence="2" key="1">
    <citation type="submission" date="2017-03" db="EMBL/GenBank/DDBJ databases">
        <title>Phytopthora megakarya and P. palmivora, two closely related causual agents of cacao black pod achieved similar genome size and gene model numbers by different mechanisms.</title>
        <authorList>
            <person name="Ali S."/>
            <person name="Shao J."/>
            <person name="Larry D.J."/>
            <person name="Kronmiller B."/>
            <person name="Shen D."/>
            <person name="Strem M.D."/>
            <person name="Melnick R.L."/>
            <person name="Guiltinan M.J."/>
            <person name="Tyler B.M."/>
            <person name="Meinhardt L.W."/>
            <person name="Bailey B.A."/>
        </authorList>
    </citation>
    <scope>NUCLEOTIDE SEQUENCE [LARGE SCALE GENOMIC DNA]</scope>
    <source>
        <strain evidence="2">zdho120</strain>
    </source>
</reference>
<evidence type="ECO:0000313" key="1">
    <source>
        <dbReference type="EMBL" id="OWZ24027.1"/>
    </source>
</evidence>
<dbReference type="OrthoDB" id="93783at2759"/>
<organism evidence="1 2">
    <name type="scientific">Phytophthora megakarya</name>
    <dbReference type="NCBI Taxonomy" id="4795"/>
    <lineage>
        <taxon>Eukaryota</taxon>
        <taxon>Sar</taxon>
        <taxon>Stramenopiles</taxon>
        <taxon>Oomycota</taxon>
        <taxon>Peronosporomycetes</taxon>
        <taxon>Peronosporales</taxon>
        <taxon>Peronosporaceae</taxon>
        <taxon>Phytophthora</taxon>
    </lineage>
</organism>
<evidence type="ECO:0000313" key="2">
    <source>
        <dbReference type="Proteomes" id="UP000198211"/>
    </source>
</evidence>
<name>A0A225X3U8_9STRA</name>